<proteinExistence type="predicted"/>
<evidence type="ECO:0000256" key="1">
    <source>
        <dbReference type="SAM" id="MobiDB-lite"/>
    </source>
</evidence>
<evidence type="ECO:0000313" key="3">
    <source>
        <dbReference type="Proteomes" id="UP001519328"/>
    </source>
</evidence>
<keyword evidence="3" id="KW-1185">Reference proteome</keyword>
<comment type="caution">
    <text evidence="2">The sequence shown here is derived from an EMBL/GenBank/DDBJ whole genome shotgun (WGS) entry which is preliminary data.</text>
</comment>
<dbReference type="InterPro" id="IPR011055">
    <property type="entry name" value="Dup_hybrid_motif"/>
</dbReference>
<protein>
    <submittedName>
        <fullName evidence="2">Murein DD-endopeptidase MepM/ murein hydrolase activator NlpD</fullName>
    </submittedName>
</protein>
<reference evidence="2 3" key="1">
    <citation type="submission" date="2021-03" db="EMBL/GenBank/DDBJ databases">
        <title>Genomic Encyclopedia of Type Strains, Phase IV (KMG-IV): sequencing the most valuable type-strain genomes for metagenomic binning, comparative biology and taxonomic classification.</title>
        <authorList>
            <person name="Goeker M."/>
        </authorList>
    </citation>
    <scope>NUCLEOTIDE SEQUENCE [LARGE SCALE GENOMIC DNA]</scope>
    <source>
        <strain evidence="2 3">DSM 21085</strain>
    </source>
</reference>
<sequence>MTTFNNPTDTKRVTSDFRTSHRSDHNGTDFADGGYHPIYAAATGKVRCSYLSSSYGECIMIEWRYMGNSLCSYAKWYT</sequence>
<feature type="compositionally biased region" description="Basic and acidic residues" evidence="1">
    <location>
        <begin position="9"/>
        <end position="27"/>
    </location>
</feature>
<dbReference type="EMBL" id="JAGGKK010000006">
    <property type="protein sequence ID" value="MBP1948480.1"/>
    <property type="molecule type" value="Genomic_DNA"/>
</dbReference>
<dbReference type="Gene3D" id="2.70.70.10">
    <property type="entry name" value="Glucose Permease (Domain IIA)"/>
    <property type="match status" value="1"/>
</dbReference>
<dbReference type="Proteomes" id="UP001519328">
    <property type="component" value="Unassembled WGS sequence"/>
</dbReference>
<accession>A0ABS4HC46</accession>
<evidence type="ECO:0000313" key="2">
    <source>
        <dbReference type="EMBL" id="MBP1948480.1"/>
    </source>
</evidence>
<dbReference type="SUPFAM" id="SSF51261">
    <property type="entry name" value="Duplicated hybrid motif"/>
    <property type="match status" value="1"/>
</dbReference>
<name>A0ABS4HC46_9BACI</name>
<feature type="region of interest" description="Disordered" evidence="1">
    <location>
        <begin position="1"/>
        <end position="28"/>
    </location>
</feature>
<gene>
    <name evidence="2" type="ORF">J2Z82_001416</name>
</gene>
<dbReference type="GO" id="GO:0016787">
    <property type="term" value="F:hydrolase activity"/>
    <property type="evidence" value="ECO:0007669"/>
    <property type="project" value="UniProtKB-KW"/>
</dbReference>
<organism evidence="2 3">
    <name type="scientific">Virgibacillus litoralis</name>
    <dbReference type="NCBI Taxonomy" id="578221"/>
    <lineage>
        <taxon>Bacteria</taxon>
        <taxon>Bacillati</taxon>
        <taxon>Bacillota</taxon>
        <taxon>Bacilli</taxon>
        <taxon>Bacillales</taxon>
        <taxon>Bacillaceae</taxon>
        <taxon>Virgibacillus</taxon>
    </lineage>
</organism>
<keyword evidence="2" id="KW-0378">Hydrolase</keyword>